<sequence length="302" mass="32725">MDPLSDLLSLLQPVNYMSAGFDAGGDWAIDFPDQQGTIKSAAVVVGSCWVSVTGVAKPVELHAGDCFVLPRGQTFQLASEPGLKPILAETVFSGAENGGIIQLNGGGRTFIVSSRFSVSEQQIGILLSLLPHIVHIRNGTEHTPLRWLVEQMMEELRSPTAGTVLVLQHLAHMILLQALRRNLGQGGVGLLSALADKNLSTALIAMHQNPARSWTVQELGELTGMSRSAFAQRFKETVGTAPIDYLTRWRMLLAGDRLSQSDEPISAIAFSLGYESESAFSTAFKRVMGRSPRRNGLHHVQN</sequence>
<keyword evidence="6" id="KW-1185">Reference proteome</keyword>
<keyword evidence="1" id="KW-0805">Transcription regulation</keyword>
<dbReference type="InterPro" id="IPR009057">
    <property type="entry name" value="Homeodomain-like_sf"/>
</dbReference>
<dbReference type="RefSeq" id="WP_037144231.1">
    <property type="nucleotide sequence ID" value="NZ_CP013523.1"/>
</dbReference>
<accession>A0ABM6CLB8</accession>
<organism evidence="5 6">
    <name type="scientific">Rhizobium phaseoli</name>
    <dbReference type="NCBI Taxonomy" id="396"/>
    <lineage>
        <taxon>Bacteria</taxon>
        <taxon>Pseudomonadati</taxon>
        <taxon>Pseudomonadota</taxon>
        <taxon>Alphaproteobacteria</taxon>
        <taxon>Hyphomicrobiales</taxon>
        <taxon>Rhizobiaceae</taxon>
        <taxon>Rhizobium/Agrobacterium group</taxon>
        <taxon>Rhizobium</taxon>
    </lineage>
</organism>
<dbReference type="PROSITE" id="PS01124">
    <property type="entry name" value="HTH_ARAC_FAMILY_2"/>
    <property type="match status" value="1"/>
</dbReference>
<protein>
    <submittedName>
        <fullName evidence="5">AraC family transcriptional regulator protein</fullName>
    </submittedName>
</protein>
<reference evidence="5 6" key="1">
    <citation type="submission" date="2015-11" db="EMBL/GenBank/DDBJ databases">
        <title>The limits of bacterial species coexistence and the symbiotic plasmid transference in sympatric Rhizobium populations.</title>
        <authorList>
            <person name="Perez-Carrascal O.M."/>
            <person name="VanInsberghe D."/>
            <person name="Juarez S."/>
            <person name="Polz M.F."/>
            <person name="Vinuesa P."/>
            <person name="Gonzalez V."/>
        </authorList>
    </citation>
    <scope>NUCLEOTIDE SEQUENCE [LARGE SCALE GENOMIC DNA]</scope>
    <source>
        <strain evidence="5 6">N771</strain>
        <plasmid evidence="5 6">pRphaN771e</plasmid>
    </source>
</reference>
<evidence type="ECO:0000313" key="6">
    <source>
        <dbReference type="Proteomes" id="UP000078551"/>
    </source>
</evidence>
<gene>
    <name evidence="5" type="ORF">AMC81_PE00900</name>
</gene>
<dbReference type="SUPFAM" id="SSF46689">
    <property type="entry name" value="Homeodomain-like"/>
    <property type="match status" value="2"/>
</dbReference>
<evidence type="ECO:0000313" key="5">
    <source>
        <dbReference type="EMBL" id="ANL89143.1"/>
    </source>
</evidence>
<dbReference type="SMART" id="SM00342">
    <property type="entry name" value="HTH_ARAC"/>
    <property type="match status" value="1"/>
</dbReference>
<dbReference type="Proteomes" id="UP000078551">
    <property type="component" value="Plasmid pRphaN771e"/>
</dbReference>
<dbReference type="EMBL" id="CP013573">
    <property type="protein sequence ID" value="ANL89143.1"/>
    <property type="molecule type" value="Genomic_DNA"/>
</dbReference>
<keyword evidence="2" id="KW-0238">DNA-binding</keyword>
<name>A0ABM6CLB8_9HYPH</name>
<dbReference type="InterPro" id="IPR018060">
    <property type="entry name" value="HTH_AraC"/>
</dbReference>
<evidence type="ECO:0000259" key="4">
    <source>
        <dbReference type="PROSITE" id="PS01124"/>
    </source>
</evidence>
<dbReference type="PANTHER" id="PTHR46796:SF7">
    <property type="entry name" value="ARAC FAMILY TRANSCRIPTIONAL REGULATOR"/>
    <property type="match status" value="1"/>
</dbReference>
<evidence type="ECO:0000256" key="3">
    <source>
        <dbReference type="ARBA" id="ARBA00023163"/>
    </source>
</evidence>
<proteinExistence type="predicted"/>
<dbReference type="InterPro" id="IPR032783">
    <property type="entry name" value="AraC_lig"/>
</dbReference>
<dbReference type="Pfam" id="PF12833">
    <property type="entry name" value="HTH_18"/>
    <property type="match status" value="1"/>
</dbReference>
<evidence type="ECO:0000256" key="1">
    <source>
        <dbReference type="ARBA" id="ARBA00023015"/>
    </source>
</evidence>
<dbReference type="PANTHER" id="PTHR46796">
    <property type="entry name" value="HTH-TYPE TRANSCRIPTIONAL ACTIVATOR RHAS-RELATED"/>
    <property type="match status" value="1"/>
</dbReference>
<dbReference type="InterPro" id="IPR050204">
    <property type="entry name" value="AraC_XylS_family_regulators"/>
</dbReference>
<dbReference type="Pfam" id="PF12852">
    <property type="entry name" value="Cupin_6"/>
    <property type="match status" value="1"/>
</dbReference>
<evidence type="ECO:0000256" key="2">
    <source>
        <dbReference type="ARBA" id="ARBA00023125"/>
    </source>
</evidence>
<dbReference type="Gene3D" id="1.10.10.60">
    <property type="entry name" value="Homeodomain-like"/>
    <property type="match status" value="2"/>
</dbReference>
<feature type="domain" description="HTH araC/xylS-type" evidence="4">
    <location>
        <begin position="200"/>
        <end position="298"/>
    </location>
</feature>
<geneLocation type="plasmid" evidence="5 6">
    <name>pRphaN771e</name>
</geneLocation>
<keyword evidence="3" id="KW-0804">Transcription</keyword>
<keyword evidence="5" id="KW-0614">Plasmid</keyword>